<keyword evidence="2" id="KW-1185">Reference proteome</keyword>
<dbReference type="EMBL" id="GG745358">
    <property type="protein sequence ID" value="KNE68729.1"/>
    <property type="molecule type" value="Genomic_DNA"/>
</dbReference>
<accession>A0A0L0T2C2</accession>
<dbReference type="Proteomes" id="UP000054350">
    <property type="component" value="Unassembled WGS sequence"/>
</dbReference>
<proteinExistence type="predicted"/>
<reference evidence="2" key="2">
    <citation type="submission" date="2009-11" db="EMBL/GenBank/DDBJ databases">
        <title>The Genome Sequence of Allomyces macrogynus strain ATCC 38327.</title>
        <authorList>
            <consortium name="The Broad Institute Genome Sequencing Platform"/>
            <person name="Russ C."/>
            <person name="Cuomo C."/>
            <person name="Shea T."/>
            <person name="Young S.K."/>
            <person name="Zeng Q."/>
            <person name="Koehrsen M."/>
            <person name="Haas B."/>
            <person name="Borodovsky M."/>
            <person name="Guigo R."/>
            <person name="Alvarado L."/>
            <person name="Berlin A."/>
            <person name="Borenstein D."/>
            <person name="Chen Z."/>
            <person name="Engels R."/>
            <person name="Freedman E."/>
            <person name="Gellesch M."/>
            <person name="Goldberg J."/>
            <person name="Griggs A."/>
            <person name="Gujja S."/>
            <person name="Heiman D."/>
            <person name="Hepburn T."/>
            <person name="Howarth C."/>
            <person name="Jen D."/>
            <person name="Larson L."/>
            <person name="Lewis B."/>
            <person name="Mehta T."/>
            <person name="Park D."/>
            <person name="Pearson M."/>
            <person name="Roberts A."/>
            <person name="Saif S."/>
            <person name="Shenoy N."/>
            <person name="Sisk P."/>
            <person name="Stolte C."/>
            <person name="Sykes S."/>
            <person name="Walk T."/>
            <person name="White J."/>
            <person name="Yandava C."/>
            <person name="Burger G."/>
            <person name="Gray M.W."/>
            <person name="Holland P.W.H."/>
            <person name="King N."/>
            <person name="Lang F.B.F."/>
            <person name="Roger A.J."/>
            <person name="Ruiz-Trillo I."/>
            <person name="Lander E."/>
            <person name="Nusbaum C."/>
        </authorList>
    </citation>
    <scope>NUCLEOTIDE SEQUENCE [LARGE SCALE GENOMIC DNA]</scope>
    <source>
        <strain evidence="2">ATCC 38327</strain>
    </source>
</reference>
<evidence type="ECO:0000313" key="2">
    <source>
        <dbReference type="Proteomes" id="UP000054350"/>
    </source>
</evidence>
<reference evidence="1 2" key="1">
    <citation type="submission" date="2009-11" db="EMBL/GenBank/DDBJ databases">
        <title>Annotation of Allomyces macrogynus ATCC 38327.</title>
        <authorList>
            <consortium name="The Broad Institute Genome Sequencing Platform"/>
            <person name="Russ C."/>
            <person name="Cuomo C."/>
            <person name="Burger G."/>
            <person name="Gray M.W."/>
            <person name="Holland P.W.H."/>
            <person name="King N."/>
            <person name="Lang F.B.F."/>
            <person name="Roger A.J."/>
            <person name="Ruiz-Trillo I."/>
            <person name="Young S.K."/>
            <person name="Zeng Q."/>
            <person name="Gargeya S."/>
            <person name="Fitzgerald M."/>
            <person name="Haas B."/>
            <person name="Abouelleil A."/>
            <person name="Alvarado L."/>
            <person name="Arachchi H.M."/>
            <person name="Berlin A."/>
            <person name="Chapman S.B."/>
            <person name="Gearin G."/>
            <person name="Goldberg J."/>
            <person name="Griggs A."/>
            <person name="Gujja S."/>
            <person name="Hansen M."/>
            <person name="Heiman D."/>
            <person name="Howarth C."/>
            <person name="Larimer J."/>
            <person name="Lui A."/>
            <person name="MacDonald P.J.P."/>
            <person name="McCowen C."/>
            <person name="Montmayeur A."/>
            <person name="Murphy C."/>
            <person name="Neiman D."/>
            <person name="Pearson M."/>
            <person name="Priest M."/>
            <person name="Roberts A."/>
            <person name="Saif S."/>
            <person name="Shea T."/>
            <person name="Sisk P."/>
            <person name="Stolte C."/>
            <person name="Sykes S."/>
            <person name="Wortman J."/>
            <person name="Nusbaum C."/>
            <person name="Birren B."/>
        </authorList>
    </citation>
    <scope>NUCLEOTIDE SEQUENCE [LARGE SCALE GENOMIC DNA]</scope>
    <source>
        <strain evidence="1 2">ATCC 38327</strain>
    </source>
</reference>
<gene>
    <name evidence="1" type="ORF">AMAG_13371</name>
</gene>
<organism evidence="1 2">
    <name type="scientific">Allomyces macrogynus (strain ATCC 38327)</name>
    <name type="common">Allomyces javanicus var. macrogynus</name>
    <dbReference type="NCBI Taxonomy" id="578462"/>
    <lineage>
        <taxon>Eukaryota</taxon>
        <taxon>Fungi</taxon>
        <taxon>Fungi incertae sedis</taxon>
        <taxon>Blastocladiomycota</taxon>
        <taxon>Blastocladiomycetes</taxon>
        <taxon>Blastocladiales</taxon>
        <taxon>Blastocladiaceae</taxon>
        <taxon>Allomyces</taxon>
    </lineage>
</organism>
<name>A0A0L0T2C2_ALLM3</name>
<dbReference type="AlphaFoldDB" id="A0A0L0T2C2"/>
<sequence length="437" mass="46997">MLRTPAAAAGRLFRSTGTGAASRSATSARPSVRAASTFSRISPKSVLKYSGQSVVGTVIALGAVALYVQPEWRREAADETAHLVTSAELGNQLIDNRARAYRVLAKLPQDYVVEKPTGAAALAANDDPEKSVIRFKAFGSEFQVDLGNLEAMVQKAKDGVNEQIDKTLDPKIVRVVKEKVPVDTSDRLPFGGPPDVDQRATAWLIDSAFVGLLASPFWGVPLYGAITSVTWLLKDYILAPWGYSSPGCHLMGLEKVHLPTAQALRPAKAGDAPGTVDAATVFKSEHLSILGHNTLRFMTWCSSLGPVSSLATLLWVGYATLNGVEETMEAWDKFTGVQLVHRADLEAFESTGKVPYRARPKASFNLNLEMDSSSTAKEVTTSVDVNDSKLELSVEVVPNGKDGSPAKLKITQKQNGQVTVKEMELPGFVTINEPKSS</sequence>
<evidence type="ECO:0000313" key="1">
    <source>
        <dbReference type="EMBL" id="KNE68729.1"/>
    </source>
</evidence>
<protein>
    <submittedName>
        <fullName evidence="1">Uncharacterized protein</fullName>
    </submittedName>
</protein>
<dbReference type="OrthoDB" id="5593411at2759"/>
<dbReference type="VEuPathDB" id="FungiDB:AMAG_13371"/>